<dbReference type="InterPro" id="IPR002347">
    <property type="entry name" value="SDR_fam"/>
</dbReference>
<dbReference type="GO" id="GO:0047936">
    <property type="term" value="F:glucose 1-dehydrogenase [NAD(P)+] activity"/>
    <property type="evidence" value="ECO:0007669"/>
    <property type="project" value="UniProtKB-EC"/>
</dbReference>
<comment type="similarity">
    <text evidence="1">Belongs to the short-chain dehydrogenases/reductases (SDR) family.</text>
</comment>
<dbReference type="PROSITE" id="PS00061">
    <property type="entry name" value="ADH_SHORT"/>
    <property type="match status" value="1"/>
</dbReference>
<dbReference type="EC" id="1.1.1.47" evidence="2"/>
<accession>A0A7C9KBM0</accession>
<organism evidence="2 3">
    <name type="scientific">Photorhabdus khanii</name>
    <dbReference type="NCBI Taxonomy" id="1004150"/>
    <lineage>
        <taxon>Bacteria</taxon>
        <taxon>Pseudomonadati</taxon>
        <taxon>Pseudomonadota</taxon>
        <taxon>Gammaproteobacteria</taxon>
        <taxon>Enterobacterales</taxon>
        <taxon>Morganellaceae</taxon>
        <taxon>Photorhabdus</taxon>
    </lineage>
</organism>
<dbReference type="NCBIfam" id="NF005559">
    <property type="entry name" value="PRK07231.1"/>
    <property type="match status" value="1"/>
</dbReference>
<proteinExistence type="inferred from homology"/>
<dbReference type="PANTHER" id="PTHR42760">
    <property type="entry name" value="SHORT-CHAIN DEHYDROGENASES/REDUCTASES FAMILY MEMBER"/>
    <property type="match status" value="1"/>
</dbReference>
<keyword evidence="2" id="KW-0560">Oxidoreductase</keyword>
<reference evidence="2 3" key="1">
    <citation type="journal article" date="2019" name="Nature">
        <title>A new antibiotic selectively kills Gram-negative pathogens.</title>
        <authorList>
            <person name="Imai Y."/>
            <person name="Meyer K.J."/>
            <person name="Iinishi A."/>
            <person name="Favre-Godal Q."/>
            <person name="Green R."/>
            <person name="Manuse S."/>
            <person name="Caboni M."/>
            <person name="Mori M."/>
            <person name="Niles S."/>
            <person name="Ghiglieri M."/>
            <person name="Honrao C."/>
            <person name="Ma X."/>
            <person name="Guo J.J."/>
            <person name="Makriyannis A."/>
            <person name="Linares-Otoya L."/>
            <person name="Boehringer N."/>
            <person name="Wuisan Z.G."/>
            <person name="Kaur H."/>
            <person name="Wu R."/>
            <person name="Mateus A."/>
            <person name="Typas A."/>
            <person name="Savitski M.M."/>
            <person name="Espinoza J.L."/>
            <person name="O'Rourke A."/>
            <person name="Nelson K.E."/>
            <person name="Hiller S."/>
            <person name="Noinaj N."/>
            <person name="Schaeberle T.F."/>
            <person name="D'Onofrio A."/>
            <person name="Lewis K."/>
        </authorList>
    </citation>
    <scope>NUCLEOTIDE SEQUENCE [LARGE SCALE GENOMIC DNA]</scope>
    <source>
        <strain evidence="2 3">HGB 1456</strain>
    </source>
</reference>
<dbReference type="RefSeq" id="WP_036847159.1">
    <property type="nucleotide sequence ID" value="NZ_CAWOZU010000011.1"/>
</dbReference>
<dbReference type="SUPFAM" id="SSF51735">
    <property type="entry name" value="NAD(P)-binding Rossmann-fold domains"/>
    <property type="match status" value="1"/>
</dbReference>
<name>A0A7C9KBM0_9GAMM</name>
<dbReference type="EMBL" id="WHZZ01000001">
    <property type="protein sequence ID" value="MQL47221.1"/>
    <property type="molecule type" value="Genomic_DNA"/>
</dbReference>
<sequence length="256" mass="26353">MDRMLEGKVVIVTGGASGIGAGIALAAARHGAAVVIIGDITDQPREGGTPLVQRLRSMNVEAIFHQCDVTSRSDMDSLVDVSTPFGGVDLMACNAGIALSTDGPQISPDDFHKLLNVNLDGVLFGAQAAAEQMMKLGKRGSIVATSSMGSIRTGQLTTAYSTSKAGVNMMIAALADAFGPAGIRVNAVCPGLINTALPLSSPEVAKMFDALCERMPLRRLGEPEEVGNAVVWLGSDLASFVTGVSLLVDGGQTVVL</sequence>
<dbReference type="Pfam" id="PF13561">
    <property type="entry name" value="adh_short_C2"/>
    <property type="match status" value="1"/>
</dbReference>
<evidence type="ECO:0000313" key="2">
    <source>
        <dbReference type="EMBL" id="MQL47221.1"/>
    </source>
</evidence>
<dbReference type="FunFam" id="3.40.50.720:FF:000084">
    <property type="entry name" value="Short-chain dehydrogenase reductase"/>
    <property type="match status" value="1"/>
</dbReference>
<gene>
    <name evidence="2" type="ORF">GEA64_04075</name>
</gene>
<evidence type="ECO:0000256" key="1">
    <source>
        <dbReference type="ARBA" id="ARBA00006484"/>
    </source>
</evidence>
<protein>
    <submittedName>
        <fullName evidence="2">Glucose 1-dehydrogenase</fullName>
        <ecNumber evidence="2">1.1.1.47</ecNumber>
    </submittedName>
</protein>
<dbReference type="PRINTS" id="PR00081">
    <property type="entry name" value="GDHRDH"/>
</dbReference>
<dbReference type="PRINTS" id="PR00080">
    <property type="entry name" value="SDRFAMILY"/>
</dbReference>
<evidence type="ECO:0000313" key="3">
    <source>
        <dbReference type="Proteomes" id="UP000481739"/>
    </source>
</evidence>
<dbReference type="InterPro" id="IPR036291">
    <property type="entry name" value="NAD(P)-bd_dom_sf"/>
</dbReference>
<comment type="caution">
    <text evidence="2">The sequence shown here is derived from an EMBL/GenBank/DDBJ whole genome shotgun (WGS) entry which is preliminary data.</text>
</comment>
<dbReference type="Gene3D" id="3.40.50.720">
    <property type="entry name" value="NAD(P)-binding Rossmann-like Domain"/>
    <property type="match status" value="1"/>
</dbReference>
<dbReference type="AlphaFoldDB" id="A0A7C9KBM0"/>
<dbReference type="InterPro" id="IPR020904">
    <property type="entry name" value="Sc_DH/Rdtase_CS"/>
</dbReference>
<dbReference type="Proteomes" id="UP000481739">
    <property type="component" value="Unassembled WGS sequence"/>
</dbReference>